<comment type="subunit">
    <text evidence="3 13">Monomer.</text>
</comment>
<evidence type="ECO:0000313" key="15">
    <source>
        <dbReference type="Proteomes" id="UP000322214"/>
    </source>
</evidence>
<keyword evidence="15" id="KW-1185">Reference proteome</keyword>
<keyword evidence="14" id="KW-0328">Glycosyltransferase</keyword>
<evidence type="ECO:0000256" key="10">
    <source>
        <dbReference type="ARBA" id="ARBA00066503"/>
    </source>
</evidence>
<evidence type="ECO:0000256" key="4">
    <source>
        <dbReference type="ARBA" id="ARBA00022490"/>
    </source>
</evidence>
<dbReference type="UniPathway" id="UPA00392"/>
<dbReference type="GO" id="GO:0051075">
    <property type="term" value="F:S-adenosylmethionine:tRNA ribosyltransferase-isomerase activity"/>
    <property type="evidence" value="ECO:0007669"/>
    <property type="project" value="UniProtKB-EC"/>
</dbReference>
<accession>A0A5B9P8V1</accession>
<dbReference type="STRING" id="980251.GCA_001642875_01467"/>
<dbReference type="NCBIfam" id="NF001140">
    <property type="entry name" value="PRK00147.1"/>
    <property type="match status" value="1"/>
</dbReference>
<evidence type="ECO:0000256" key="13">
    <source>
        <dbReference type="HAMAP-Rule" id="MF_00113"/>
    </source>
</evidence>
<evidence type="ECO:0000256" key="2">
    <source>
        <dbReference type="ARBA" id="ARBA00004691"/>
    </source>
</evidence>
<dbReference type="NCBIfam" id="TIGR00113">
    <property type="entry name" value="queA"/>
    <property type="match status" value="1"/>
</dbReference>
<evidence type="ECO:0000256" key="12">
    <source>
        <dbReference type="ARBA" id="ARBA00076160"/>
    </source>
</evidence>
<dbReference type="AlphaFoldDB" id="A0A5B9P8V1"/>
<comment type="function">
    <text evidence="13">Transfers and isomerizes the ribose moiety from AdoMet to the 7-aminomethyl group of 7-deazaguanine (preQ1-tRNA) to give epoxyqueuosine (oQ-tRNA).</text>
</comment>
<dbReference type="KEGG" id="mff:MFFC18_26780"/>
<dbReference type="GO" id="GO:0008616">
    <property type="term" value="P:tRNA queuosine(34) biosynthetic process"/>
    <property type="evidence" value="ECO:0007669"/>
    <property type="project" value="UniProtKB-UniRule"/>
</dbReference>
<keyword evidence="5 13" id="KW-0808">Transferase</keyword>
<comment type="similarity">
    <text evidence="9 13">Belongs to the QueA family.</text>
</comment>
<comment type="pathway">
    <text evidence="2 13">tRNA modification; tRNA-queuosine biosynthesis.</text>
</comment>
<dbReference type="InterPro" id="IPR042119">
    <property type="entry name" value="QueA_dom2"/>
</dbReference>
<dbReference type="FunFam" id="3.40.1780.10:FF:000001">
    <property type="entry name" value="S-adenosylmethionine:tRNA ribosyltransferase-isomerase"/>
    <property type="match status" value="1"/>
</dbReference>
<dbReference type="GO" id="GO:0005737">
    <property type="term" value="C:cytoplasm"/>
    <property type="evidence" value="ECO:0007669"/>
    <property type="project" value="UniProtKB-SubCell"/>
</dbReference>
<evidence type="ECO:0000256" key="8">
    <source>
        <dbReference type="ARBA" id="ARBA00052751"/>
    </source>
</evidence>
<keyword evidence="6 13" id="KW-0949">S-adenosyl-L-methionine</keyword>
<dbReference type="EMBL" id="CP042912">
    <property type="protein sequence ID" value="QEG22794.1"/>
    <property type="molecule type" value="Genomic_DNA"/>
</dbReference>
<evidence type="ECO:0000313" key="14">
    <source>
        <dbReference type="EMBL" id="QEG22794.1"/>
    </source>
</evidence>
<sequence>MSLTQPVPFEISMPNETQPKLATSDYDYELPKDLIAQHPLRNREDARLMMVSRERDFIDHYHVRDLAELLKPGDCLVLNNTRVLPAKLVGKRTQTGGRWQGLFLESDGNGNWKLLCKTRGKMQPGETVTVTDRHGVDRATLKMIARLDDGAWAVRPEAEGDYETLLSQMGRVPLPHYIRDGNMVDADLKDYQTIYAKTAGAVAAPTAGLHLTKRLIKELIDEGIRIAQVTLHVGIGTFRPVTADDLNEHVMHYETGEINQKSVDLINQTRADGGRIVAVGTTSVRVLETAGSDGELKPWVGDTNLFIKPPYEFKVVDGLMTNFHLPRSTLLVMIRTLGGDELLKRAYAEAVDEKYRFFSYGDAMLIL</sequence>
<dbReference type="Pfam" id="PF02547">
    <property type="entry name" value="Queuosine_synth"/>
    <property type="match status" value="1"/>
</dbReference>
<keyword evidence="7 13" id="KW-0671">Queuosine biosynthesis</keyword>
<protein>
    <recommendedName>
        <fullName evidence="11 13">S-adenosylmethionine:tRNA ribosyltransferase-isomerase</fullName>
        <ecNumber evidence="10 13">2.4.99.17</ecNumber>
    </recommendedName>
    <alternativeName>
        <fullName evidence="12 13">Queuosine biosynthesis protein QueA</fullName>
    </alternativeName>
</protein>
<dbReference type="InterPro" id="IPR042118">
    <property type="entry name" value="QueA_dom1"/>
</dbReference>
<evidence type="ECO:0000256" key="9">
    <source>
        <dbReference type="ARBA" id="ARBA00061210"/>
    </source>
</evidence>
<evidence type="ECO:0000256" key="5">
    <source>
        <dbReference type="ARBA" id="ARBA00022679"/>
    </source>
</evidence>
<comment type="subcellular location">
    <subcellularLocation>
        <location evidence="1 13">Cytoplasm</location>
    </subcellularLocation>
</comment>
<comment type="catalytic activity">
    <reaction evidence="8 13">
        <text>7-aminomethyl-7-carbaguanosine(34) in tRNA + S-adenosyl-L-methionine = epoxyqueuosine(34) in tRNA + adenine + L-methionine + 2 H(+)</text>
        <dbReference type="Rhea" id="RHEA:32155"/>
        <dbReference type="Rhea" id="RHEA-COMP:10342"/>
        <dbReference type="Rhea" id="RHEA-COMP:18582"/>
        <dbReference type="ChEBI" id="CHEBI:15378"/>
        <dbReference type="ChEBI" id="CHEBI:16708"/>
        <dbReference type="ChEBI" id="CHEBI:57844"/>
        <dbReference type="ChEBI" id="CHEBI:59789"/>
        <dbReference type="ChEBI" id="CHEBI:82833"/>
        <dbReference type="ChEBI" id="CHEBI:194443"/>
        <dbReference type="EC" id="2.4.99.17"/>
    </reaction>
</comment>
<dbReference type="PANTHER" id="PTHR30307:SF0">
    <property type="entry name" value="S-ADENOSYLMETHIONINE:TRNA RIBOSYLTRANSFERASE-ISOMERASE"/>
    <property type="match status" value="1"/>
</dbReference>
<dbReference type="Proteomes" id="UP000322214">
    <property type="component" value="Chromosome"/>
</dbReference>
<dbReference type="SUPFAM" id="SSF111337">
    <property type="entry name" value="QueA-like"/>
    <property type="match status" value="1"/>
</dbReference>
<dbReference type="Gene3D" id="2.40.10.240">
    <property type="entry name" value="QueA-like"/>
    <property type="match status" value="1"/>
</dbReference>
<keyword evidence="4 13" id="KW-0963">Cytoplasm</keyword>
<dbReference type="EC" id="2.4.99.17" evidence="10 13"/>
<evidence type="ECO:0000256" key="3">
    <source>
        <dbReference type="ARBA" id="ARBA00011245"/>
    </source>
</evidence>
<evidence type="ECO:0000256" key="6">
    <source>
        <dbReference type="ARBA" id="ARBA00022691"/>
    </source>
</evidence>
<name>A0A5B9P8V1_9BACT</name>
<dbReference type="Gene3D" id="3.40.1780.10">
    <property type="entry name" value="QueA-like"/>
    <property type="match status" value="1"/>
</dbReference>
<dbReference type="PANTHER" id="PTHR30307">
    <property type="entry name" value="S-ADENOSYLMETHIONINE:TRNA RIBOSYLTRANSFERASE-ISOMERASE"/>
    <property type="match status" value="1"/>
</dbReference>
<gene>
    <name evidence="13 14" type="primary">queA</name>
    <name evidence="14" type="ORF">MFFC18_26780</name>
</gene>
<evidence type="ECO:0000256" key="7">
    <source>
        <dbReference type="ARBA" id="ARBA00022785"/>
    </source>
</evidence>
<evidence type="ECO:0000256" key="1">
    <source>
        <dbReference type="ARBA" id="ARBA00004496"/>
    </source>
</evidence>
<evidence type="ECO:0000256" key="11">
    <source>
        <dbReference type="ARBA" id="ARBA00069325"/>
    </source>
</evidence>
<dbReference type="InterPro" id="IPR003699">
    <property type="entry name" value="QueA"/>
</dbReference>
<keyword evidence="14" id="KW-0413">Isomerase</keyword>
<dbReference type="InterPro" id="IPR036100">
    <property type="entry name" value="QueA_sf"/>
</dbReference>
<dbReference type="HAMAP" id="MF_00113">
    <property type="entry name" value="QueA"/>
    <property type="match status" value="1"/>
</dbReference>
<proteinExistence type="inferred from homology"/>
<reference evidence="14 15" key="1">
    <citation type="submission" date="2019-08" db="EMBL/GenBank/DDBJ databases">
        <title>Deep-cultivation of Planctomycetes and their phenomic and genomic characterization uncovers novel biology.</title>
        <authorList>
            <person name="Wiegand S."/>
            <person name="Jogler M."/>
            <person name="Boedeker C."/>
            <person name="Pinto D."/>
            <person name="Vollmers J."/>
            <person name="Rivas-Marin E."/>
            <person name="Kohn T."/>
            <person name="Peeters S.H."/>
            <person name="Heuer A."/>
            <person name="Rast P."/>
            <person name="Oberbeckmann S."/>
            <person name="Bunk B."/>
            <person name="Jeske O."/>
            <person name="Meyerdierks A."/>
            <person name="Storesund J.E."/>
            <person name="Kallscheuer N."/>
            <person name="Luecker S."/>
            <person name="Lage O.M."/>
            <person name="Pohl T."/>
            <person name="Merkel B.J."/>
            <person name="Hornburger P."/>
            <person name="Mueller R.-W."/>
            <person name="Bruemmer F."/>
            <person name="Labrenz M."/>
            <person name="Spormann A.M."/>
            <person name="Op den Camp H."/>
            <person name="Overmann J."/>
            <person name="Amann R."/>
            <person name="Jetten M.S.M."/>
            <person name="Mascher T."/>
            <person name="Medema M.H."/>
            <person name="Devos D.P."/>
            <person name="Kaster A.-K."/>
            <person name="Ovreas L."/>
            <person name="Rohde M."/>
            <person name="Galperin M.Y."/>
            <person name="Jogler C."/>
        </authorList>
    </citation>
    <scope>NUCLEOTIDE SEQUENCE [LARGE SCALE GENOMIC DNA]</scope>
    <source>
        <strain evidence="14 15">FC18</strain>
    </source>
</reference>
<organism evidence="14 15">
    <name type="scientific">Mariniblastus fucicola</name>
    <dbReference type="NCBI Taxonomy" id="980251"/>
    <lineage>
        <taxon>Bacteria</taxon>
        <taxon>Pseudomonadati</taxon>
        <taxon>Planctomycetota</taxon>
        <taxon>Planctomycetia</taxon>
        <taxon>Pirellulales</taxon>
        <taxon>Pirellulaceae</taxon>
        <taxon>Mariniblastus</taxon>
    </lineage>
</organism>